<comment type="subcellular location">
    <subcellularLocation>
        <location evidence="2 9">Mitochondrion inner membrane</location>
        <topology evidence="2 9">Multi-pass membrane protein</topology>
    </subcellularLocation>
</comment>
<evidence type="ECO:0000256" key="4">
    <source>
        <dbReference type="ARBA" id="ARBA00022792"/>
    </source>
</evidence>
<gene>
    <name evidence="12" type="primary">nad1</name>
</gene>
<protein>
    <recommendedName>
        <fullName evidence="10">NADH-ubiquinone oxidoreductase chain 1</fullName>
        <ecNumber evidence="10">7.1.1.2</ecNumber>
    </recommendedName>
</protein>
<dbReference type="EC" id="7.1.1.2" evidence="10"/>
<feature type="transmembrane region" description="Helical" evidence="11">
    <location>
        <begin position="96"/>
        <end position="115"/>
    </location>
</feature>
<feature type="transmembrane region" description="Helical" evidence="11">
    <location>
        <begin position="127"/>
        <end position="148"/>
    </location>
</feature>
<dbReference type="GO" id="GO:0008137">
    <property type="term" value="F:NADH dehydrogenase (ubiquinone) activity"/>
    <property type="evidence" value="ECO:0007669"/>
    <property type="project" value="UniProtKB-EC"/>
</dbReference>
<keyword evidence="4" id="KW-0999">Mitochondrion inner membrane</keyword>
<feature type="transmembrane region" description="Helical" evidence="11">
    <location>
        <begin position="256"/>
        <end position="285"/>
    </location>
</feature>
<organism evidence="12">
    <name type="scientific">Hoplopleura sp</name>
    <dbReference type="NCBI Taxonomy" id="2782173"/>
    <lineage>
        <taxon>Eukaryota</taxon>
        <taxon>Metazoa</taxon>
        <taxon>Ecdysozoa</taxon>
        <taxon>Arthropoda</taxon>
        <taxon>Hexapoda</taxon>
        <taxon>Insecta</taxon>
        <taxon>Pterygota</taxon>
        <taxon>Neoptera</taxon>
        <taxon>Paraneoptera</taxon>
        <taxon>Psocodea</taxon>
        <taxon>Troctomorpha</taxon>
        <taxon>Phthiraptera</taxon>
        <taxon>Anoplura</taxon>
        <taxon>Hoplopleuridae</taxon>
        <taxon>Hoplopleura</taxon>
    </lineage>
</organism>
<dbReference type="PANTHER" id="PTHR11432:SF20">
    <property type="entry name" value="NADH-UBIQUINONE OXIDOREDUCTASE CHAIN 1"/>
    <property type="match status" value="1"/>
</dbReference>
<keyword evidence="9" id="KW-0520">NAD</keyword>
<feature type="transmembrane region" description="Helical" evidence="11">
    <location>
        <begin position="297"/>
        <end position="318"/>
    </location>
</feature>
<proteinExistence type="inferred from homology"/>
<sequence length="320" mass="34408">MINRKCLVETLLSRPSVIEFFTSVSFLTIAVYLSSVTAMLMGVAFLSLFERKMMGVVQYRLGPNKVSNLHGVIQPFSDAVKLASKQAPIPSSGEGVLYGVSPVIMCMIYLVAWCIPLTHVCQTSKSLVILLALLSCSALWQAISGWAANSAYSSIGSVRAIAQAISFEIVVSVSMLTFIFLSMKGASNEGSSDSSFWLGGLNMVAASLLLLGFLAESGRGPFDLPEGESELVGGYLVDYGGGLYKLIFLAENLACLLIGGVITFVCFPPLSCWKCLAVMTLVILIRSSMPRISFRSMMPLVWVTMLPLLISAMATSMLTT</sequence>
<dbReference type="Pfam" id="PF00146">
    <property type="entry name" value="NADHdh"/>
    <property type="match status" value="1"/>
</dbReference>
<comment type="catalytic activity">
    <reaction evidence="10">
        <text>a ubiquinone + NADH + 5 H(+)(in) = a ubiquinol + NAD(+) + 4 H(+)(out)</text>
        <dbReference type="Rhea" id="RHEA:29091"/>
        <dbReference type="Rhea" id="RHEA-COMP:9565"/>
        <dbReference type="Rhea" id="RHEA-COMP:9566"/>
        <dbReference type="ChEBI" id="CHEBI:15378"/>
        <dbReference type="ChEBI" id="CHEBI:16389"/>
        <dbReference type="ChEBI" id="CHEBI:17976"/>
        <dbReference type="ChEBI" id="CHEBI:57540"/>
        <dbReference type="ChEBI" id="CHEBI:57945"/>
        <dbReference type="EC" id="7.1.1.2"/>
    </reaction>
</comment>
<dbReference type="AlphaFoldDB" id="A0A7S8WWF5"/>
<evidence type="ECO:0000256" key="10">
    <source>
        <dbReference type="RuleBase" id="RU000473"/>
    </source>
</evidence>
<comment type="similarity">
    <text evidence="9">Belongs to the complex I subunit 1 family.</text>
</comment>
<geneLocation type="mitochondrion" evidence="12"/>
<name>A0A7S8WWF5_9NEOP</name>
<dbReference type="PANTHER" id="PTHR11432">
    <property type="entry name" value="NADH DEHYDROGENASE SUBUNIT 1"/>
    <property type="match status" value="1"/>
</dbReference>
<evidence type="ECO:0000256" key="1">
    <source>
        <dbReference type="ARBA" id="ARBA00003257"/>
    </source>
</evidence>
<keyword evidence="8 11" id="KW-0472">Membrane</keyword>
<evidence type="ECO:0000256" key="6">
    <source>
        <dbReference type="ARBA" id="ARBA00023075"/>
    </source>
</evidence>
<dbReference type="GO" id="GO:0005743">
    <property type="term" value="C:mitochondrial inner membrane"/>
    <property type="evidence" value="ECO:0007669"/>
    <property type="project" value="UniProtKB-SubCell"/>
</dbReference>
<keyword evidence="7 10" id="KW-0496">Mitochondrion</keyword>
<evidence type="ECO:0000256" key="7">
    <source>
        <dbReference type="ARBA" id="ARBA00023128"/>
    </source>
</evidence>
<dbReference type="InterPro" id="IPR018086">
    <property type="entry name" value="NADH_UbQ_OxRdtase_su1_CS"/>
</dbReference>
<evidence type="ECO:0000256" key="5">
    <source>
        <dbReference type="ARBA" id="ARBA00022989"/>
    </source>
</evidence>
<keyword evidence="5 11" id="KW-1133">Transmembrane helix</keyword>
<evidence type="ECO:0000256" key="3">
    <source>
        <dbReference type="ARBA" id="ARBA00022692"/>
    </source>
</evidence>
<evidence type="ECO:0000256" key="2">
    <source>
        <dbReference type="ARBA" id="ARBA00004448"/>
    </source>
</evidence>
<comment type="function">
    <text evidence="1">Core subunit of the mitochondrial membrane respiratory chain NADH dehydrogenase (Complex I) that is believed to belong to the minimal assembly required for catalysis. Complex I functions in the transfer of electrons from NADH to the respiratory chain. The immediate electron acceptor for the enzyme is believed to be ubiquinone.</text>
</comment>
<dbReference type="EMBL" id="MT792486">
    <property type="protein sequence ID" value="QPF24306.1"/>
    <property type="molecule type" value="Genomic_DNA"/>
</dbReference>
<feature type="transmembrane region" description="Helical" evidence="11">
    <location>
        <begin position="20"/>
        <end position="49"/>
    </location>
</feature>
<dbReference type="PROSITE" id="PS00668">
    <property type="entry name" value="COMPLEX1_ND1_2"/>
    <property type="match status" value="1"/>
</dbReference>
<reference evidence="12" key="2">
    <citation type="submission" date="2020-07" db="EMBL/GenBank/DDBJ databases">
        <authorList>
            <person name="Fu Y.-T."/>
            <person name="Nie Y."/>
            <person name="Duan D.-Y."/>
            <person name="Liu G.-H."/>
        </authorList>
    </citation>
    <scope>NUCLEOTIDE SEQUENCE</scope>
    <source>
        <strain evidence="12">Chongqing</strain>
    </source>
</reference>
<dbReference type="GO" id="GO:0009060">
    <property type="term" value="P:aerobic respiration"/>
    <property type="evidence" value="ECO:0007669"/>
    <property type="project" value="TreeGrafter"/>
</dbReference>
<accession>A0A7S8WWF5</accession>
<keyword evidence="3 9" id="KW-0812">Transmembrane</keyword>
<evidence type="ECO:0000256" key="8">
    <source>
        <dbReference type="ARBA" id="ARBA00023136"/>
    </source>
</evidence>
<keyword evidence="6 10" id="KW-0830">Ubiquinone</keyword>
<evidence type="ECO:0000313" key="12">
    <source>
        <dbReference type="EMBL" id="QPF24306.1"/>
    </source>
</evidence>
<evidence type="ECO:0000256" key="11">
    <source>
        <dbReference type="SAM" id="Phobius"/>
    </source>
</evidence>
<dbReference type="PROSITE" id="PS00667">
    <property type="entry name" value="COMPLEX1_ND1_1"/>
    <property type="match status" value="1"/>
</dbReference>
<evidence type="ECO:0000256" key="9">
    <source>
        <dbReference type="RuleBase" id="RU000471"/>
    </source>
</evidence>
<feature type="transmembrane region" description="Helical" evidence="11">
    <location>
        <begin position="195"/>
        <end position="215"/>
    </location>
</feature>
<feature type="transmembrane region" description="Helical" evidence="11">
    <location>
        <begin position="160"/>
        <end position="183"/>
    </location>
</feature>
<reference evidence="12" key="1">
    <citation type="journal article" date="2020" name="Parasit. Vectors">
        <title>Variation of mitochondrial minichromosome composition in Hoplopleura lice (Phthiraptera: Hoplopleuridae) from rats.</title>
        <authorList>
            <person name="Fu Y.T."/>
            <person name="Nie Y."/>
            <person name="Duan D.Y."/>
            <person name="Liu G.H."/>
        </authorList>
    </citation>
    <scope>NUCLEOTIDE SEQUENCE</scope>
    <source>
        <strain evidence="12">Chongqing</strain>
    </source>
</reference>
<dbReference type="GO" id="GO:0003954">
    <property type="term" value="F:NADH dehydrogenase activity"/>
    <property type="evidence" value="ECO:0007669"/>
    <property type="project" value="TreeGrafter"/>
</dbReference>
<dbReference type="InterPro" id="IPR001694">
    <property type="entry name" value="NADH_UbQ_OxRdtase_su1/FPO"/>
</dbReference>